<gene>
    <name evidence="1" type="ORF">E2562_000191</name>
</gene>
<evidence type="ECO:0000313" key="2">
    <source>
        <dbReference type="Proteomes" id="UP000479710"/>
    </source>
</evidence>
<sequence>MAAGAGGGSGDMRRAEWSWWERKPRGGTKDRLLRARKGERRWPRRWCGVQVAGGQRPLRAWREEWEGRVWG</sequence>
<dbReference type="EMBL" id="SPHZ02000006">
    <property type="protein sequence ID" value="KAF0909880.1"/>
    <property type="molecule type" value="Genomic_DNA"/>
</dbReference>
<organism evidence="1 2">
    <name type="scientific">Oryza meyeriana var. granulata</name>
    <dbReference type="NCBI Taxonomy" id="110450"/>
    <lineage>
        <taxon>Eukaryota</taxon>
        <taxon>Viridiplantae</taxon>
        <taxon>Streptophyta</taxon>
        <taxon>Embryophyta</taxon>
        <taxon>Tracheophyta</taxon>
        <taxon>Spermatophyta</taxon>
        <taxon>Magnoliopsida</taxon>
        <taxon>Liliopsida</taxon>
        <taxon>Poales</taxon>
        <taxon>Poaceae</taxon>
        <taxon>BOP clade</taxon>
        <taxon>Oryzoideae</taxon>
        <taxon>Oryzeae</taxon>
        <taxon>Oryzinae</taxon>
        <taxon>Oryza</taxon>
        <taxon>Oryza meyeriana</taxon>
    </lineage>
</organism>
<keyword evidence="2" id="KW-1185">Reference proteome</keyword>
<reference evidence="1 2" key="1">
    <citation type="submission" date="2019-11" db="EMBL/GenBank/DDBJ databases">
        <title>Whole genome sequence of Oryza granulata.</title>
        <authorList>
            <person name="Li W."/>
        </authorList>
    </citation>
    <scope>NUCLEOTIDE SEQUENCE [LARGE SCALE GENOMIC DNA]</scope>
    <source>
        <strain evidence="2">cv. Menghai</strain>
        <tissue evidence="1">Leaf</tissue>
    </source>
</reference>
<dbReference type="Proteomes" id="UP000479710">
    <property type="component" value="Unassembled WGS sequence"/>
</dbReference>
<protein>
    <submittedName>
        <fullName evidence="1">Uncharacterized protein</fullName>
    </submittedName>
</protein>
<name>A0A6G1DBS2_9ORYZ</name>
<proteinExistence type="predicted"/>
<accession>A0A6G1DBS2</accession>
<dbReference type="AlphaFoldDB" id="A0A6G1DBS2"/>
<comment type="caution">
    <text evidence="1">The sequence shown here is derived from an EMBL/GenBank/DDBJ whole genome shotgun (WGS) entry which is preliminary data.</text>
</comment>
<evidence type="ECO:0000313" key="1">
    <source>
        <dbReference type="EMBL" id="KAF0909880.1"/>
    </source>
</evidence>